<comment type="caution">
    <text evidence="2">The sequence shown here is derived from an EMBL/GenBank/DDBJ whole genome shotgun (WGS) entry which is preliminary data.</text>
</comment>
<dbReference type="Proteomes" id="UP001292094">
    <property type="component" value="Unassembled WGS sequence"/>
</dbReference>
<dbReference type="AlphaFoldDB" id="A0AAE1QIU8"/>
<sequence>MVGQLSQQQTNTHTCEDDEAVEGGSVDGETGRGSVEREAGGGSVDGEAEGGSVDGEAEGGSVDGEAEGDSVEGKEGGSVEGETGGDSGDGEAGVHILYRLEQRLDRHPGCNDHGHRPYTHQTPQEHSVGHRHGSAGDTVVIKTLIGNNSNQPFSYVEQ</sequence>
<protein>
    <submittedName>
        <fullName evidence="2">Uncharacterized protein</fullName>
    </submittedName>
</protein>
<feature type="compositionally biased region" description="Gly residues" evidence="1">
    <location>
        <begin position="78"/>
        <end position="91"/>
    </location>
</feature>
<accession>A0AAE1QIU8</accession>
<evidence type="ECO:0000313" key="2">
    <source>
        <dbReference type="EMBL" id="KAK4326152.1"/>
    </source>
</evidence>
<dbReference type="EMBL" id="JAWZYT010000241">
    <property type="protein sequence ID" value="KAK4326152.1"/>
    <property type="molecule type" value="Genomic_DNA"/>
</dbReference>
<feature type="compositionally biased region" description="Polar residues" evidence="1">
    <location>
        <begin position="1"/>
        <end position="13"/>
    </location>
</feature>
<reference evidence="2" key="1">
    <citation type="submission" date="2023-11" db="EMBL/GenBank/DDBJ databases">
        <title>Genome assemblies of two species of porcelain crab, Petrolisthes cinctipes and Petrolisthes manimaculis (Anomura: Porcellanidae).</title>
        <authorList>
            <person name="Angst P."/>
        </authorList>
    </citation>
    <scope>NUCLEOTIDE SEQUENCE</scope>
    <source>
        <strain evidence="2">PB745_02</strain>
        <tissue evidence="2">Gill</tissue>
    </source>
</reference>
<gene>
    <name evidence="2" type="ORF">Pmani_003298</name>
</gene>
<organism evidence="2 3">
    <name type="scientific">Petrolisthes manimaculis</name>
    <dbReference type="NCBI Taxonomy" id="1843537"/>
    <lineage>
        <taxon>Eukaryota</taxon>
        <taxon>Metazoa</taxon>
        <taxon>Ecdysozoa</taxon>
        <taxon>Arthropoda</taxon>
        <taxon>Crustacea</taxon>
        <taxon>Multicrustacea</taxon>
        <taxon>Malacostraca</taxon>
        <taxon>Eumalacostraca</taxon>
        <taxon>Eucarida</taxon>
        <taxon>Decapoda</taxon>
        <taxon>Pleocyemata</taxon>
        <taxon>Anomura</taxon>
        <taxon>Galatheoidea</taxon>
        <taxon>Porcellanidae</taxon>
        <taxon>Petrolisthes</taxon>
    </lineage>
</organism>
<evidence type="ECO:0000256" key="1">
    <source>
        <dbReference type="SAM" id="MobiDB-lite"/>
    </source>
</evidence>
<keyword evidence="3" id="KW-1185">Reference proteome</keyword>
<name>A0AAE1QIU8_9EUCA</name>
<feature type="region of interest" description="Disordered" evidence="1">
    <location>
        <begin position="1"/>
        <end position="100"/>
    </location>
</feature>
<evidence type="ECO:0000313" key="3">
    <source>
        <dbReference type="Proteomes" id="UP001292094"/>
    </source>
</evidence>
<proteinExistence type="predicted"/>